<feature type="compositionally biased region" description="Polar residues" evidence="6">
    <location>
        <begin position="24"/>
        <end position="36"/>
    </location>
</feature>
<name>A0A6A5UYU7_9PLEO</name>
<gene>
    <name evidence="8" type="ORF">BU23DRAFT_601405</name>
</gene>
<accession>A0A6A5UYU7</accession>
<keyword evidence="4" id="KW-0833">Ubl conjugation pathway</keyword>
<comment type="similarity">
    <text evidence="1">Belongs to the peptidase C48 family.</text>
</comment>
<dbReference type="GO" id="GO:0005737">
    <property type="term" value="C:cytoplasm"/>
    <property type="evidence" value="ECO:0007669"/>
    <property type="project" value="TreeGrafter"/>
</dbReference>
<proteinExistence type="inferred from homology"/>
<sequence>MFDSIKQSFNNTVNSLSGFVGGTSTAAVPATGNTNDAVEPSRARSPRTSRSPTSRRAPQTGHSTSSPSRRKQNSSYRLDGGLNPPNSGRPRAGLDERGRLPGKTKSGATPLPDPRFHFHDQHRNMKPGASHAPQPKNTLTQSTYQLPKSAQKTTYSHRSAPSYLDFPNVDEQFASSARPVKKRRTGNDTQYATGIWDEEDDVQVISPEKHISRPVSRQSAGSGRASLPAARDAQSEFDRANSITNPRRKKPRTGASKVTNGNAPTSPIQLDDDASDRMVNPRQVQMHQFQQGIPGQGSTSTARPSSETTSRYFPTKVNHSTRAEGVLRQTKVTKSEHLRDQFSRGPSSGASKKMGKSSWASWPLRWARTHKFAFQGEDISLSNEKSNTSTSDVYSIMTMDTRHPRLEFSFKEFNLAHSDHKSRIRLYGPAMANGFRNTLDLEFTTKNDLTVFEKAVMGAITQRQLVTKREEDMRKIFAKPLDGPSAPPAMLSDLGNVEQEHYATTGSKTPGLLNGLRGDKGDSKPQKSTQAVRVVKASAHNNPVRALTRPIRTTRATPSLTLDADDVEEEPSVVKYSVTHGFGAEWRKPLNYGTGRQRAVVNFEDLSRLDNGEFLNDQLIDFYLLYMFDHMEVPREKVHIFNTHFFTTLTRRVPGQKSAINYQGVARWAKEDIFGYDYIVVPINQDVHWYLAIICNVSNIARVPTIEDPRKSQEPDSEVSKAMRNESAAEADADPAAIVDSISPPALVDAPSPAPRSLAGQEAQETDDSDLNVVDGHATEPETSLNATGASDRVGESPAEETARSGKLSISDSKPEGVLSGNASIPSPKKQKRKPAFTARKCDLDEPVIIILDSLGGAAKSPAVRALKTYILAEGQEKRGMEAKIQQNAYYAKEGQIPQQENFSDCGVFLLGYAQKFFEDPDGFKTRLLSGKMRTEDDWGNMAAPKIREEIRGILQDLHEKQDAEYEQARKSRKSKATGTAVKNADVTIQQKEIVAQTEKPAAIKVIEEPTVDAKKNGSPGKEHPAALSEIPSGPRLASPFNPQPAQKRSRSRSLGATASVKPNRSPSSMAKPHVAPGANGQNVPPKANLHGRSKSPIVLVPSPVKKSPIRSSGQPVPREVVDQTSSKKPLPGSNNASKFNILQQDLQSGQGSYIVEIHSPAPKAENSIKRRLKPTMVASPSRGGSLPAVGSSQDPIAIDDSQEVLESTESPAKNRARHVSADPDLIITSPKGPKRAKLTPSRQHRQHMSSPGGRGRDRDSPSAQRKQSPFVADDLDARLQAPQLDYYERLKKKKETSKRRGSTPDGDTPGKSIEVPETPPRE</sequence>
<keyword evidence="5" id="KW-0378">Hydrolase</keyword>
<keyword evidence="9" id="KW-1185">Reference proteome</keyword>
<feature type="compositionally biased region" description="Low complexity" evidence="6">
    <location>
        <begin position="46"/>
        <end position="58"/>
    </location>
</feature>
<feature type="region of interest" description="Disordered" evidence="6">
    <location>
        <begin position="24"/>
        <end position="274"/>
    </location>
</feature>
<feature type="compositionally biased region" description="Low complexity" evidence="6">
    <location>
        <begin position="347"/>
        <end position="356"/>
    </location>
</feature>
<feature type="compositionally biased region" description="Basic and acidic residues" evidence="6">
    <location>
        <begin position="708"/>
        <end position="724"/>
    </location>
</feature>
<feature type="compositionally biased region" description="Basic residues" evidence="6">
    <location>
        <begin position="1233"/>
        <end position="1248"/>
    </location>
</feature>
<evidence type="ECO:0000256" key="3">
    <source>
        <dbReference type="ARBA" id="ARBA00022670"/>
    </source>
</evidence>
<dbReference type="PANTHER" id="PTHR46896:SF3">
    <property type="entry name" value="FI06413P-RELATED"/>
    <property type="match status" value="1"/>
</dbReference>
<evidence type="ECO:0000259" key="7">
    <source>
        <dbReference type="PROSITE" id="PS50600"/>
    </source>
</evidence>
<evidence type="ECO:0000256" key="1">
    <source>
        <dbReference type="ARBA" id="ARBA00005234"/>
    </source>
</evidence>
<feature type="region of interest" description="Disordered" evidence="6">
    <location>
        <begin position="962"/>
        <end position="982"/>
    </location>
</feature>
<dbReference type="GO" id="GO:0070139">
    <property type="term" value="F:SUMO-specific endopeptidase activity"/>
    <property type="evidence" value="ECO:0007669"/>
    <property type="project" value="TreeGrafter"/>
</dbReference>
<feature type="compositionally biased region" description="Polar residues" evidence="6">
    <location>
        <begin position="1053"/>
        <end position="1069"/>
    </location>
</feature>
<dbReference type="GO" id="GO:0006508">
    <property type="term" value="P:proteolysis"/>
    <property type="evidence" value="ECO:0007669"/>
    <property type="project" value="UniProtKB-KW"/>
</dbReference>
<dbReference type="Pfam" id="PF02902">
    <property type="entry name" value="Peptidase_C48"/>
    <property type="match status" value="1"/>
</dbReference>
<evidence type="ECO:0000256" key="5">
    <source>
        <dbReference type="ARBA" id="ARBA00022801"/>
    </source>
</evidence>
<keyword evidence="2" id="KW-0597">Phosphoprotein</keyword>
<evidence type="ECO:0000256" key="4">
    <source>
        <dbReference type="ARBA" id="ARBA00022786"/>
    </source>
</evidence>
<dbReference type="GO" id="GO:0005634">
    <property type="term" value="C:nucleus"/>
    <property type="evidence" value="ECO:0007669"/>
    <property type="project" value="TreeGrafter"/>
</dbReference>
<reference evidence="8" key="1">
    <citation type="journal article" date="2020" name="Stud. Mycol.">
        <title>101 Dothideomycetes genomes: a test case for predicting lifestyles and emergence of pathogens.</title>
        <authorList>
            <person name="Haridas S."/>
            <person name="Albert R."/>
            <person name="Binder M."/>
            <person name="Bloem J."/>
            <person name="Labutti K."/>
            <person name="Salamov A."/>
            <person name="Andreopoulos B."/>
            <person name="Baker S."/>
            <person name="Barry K."/>
            <person name="Bills G."/>
            <person name="Bluhm B."/>
            <person name="Cannon C."/>
            <person name="Castanera R."/>
            <person name="Culley D."/>
            <person name="Daum C."/>
            <person name="Ezra D."/>
            <person name="Gonzalez J."/>
            <person name="Henrissat B."/>
            <person name="Kuo A."/>
            <person name="Liang C."/>
            <person name="Lipzen A."/>
            <person name="Lutzoni F."/>
            <person name="Magnuson J."/>
            <person name="Mondo S."/>
            <person name="Nolan M."/>
            <person name="Ohm R."/>
            <person name="Pangilinan J."/>
            <person name="Park H.-J."/>
            <person name="Ramirez L."/>
            <person name="Alfaro M."/>
            <person name="Sun H."/>
            <person name="Tritt A."/>
            <person name="Yoshinaga Y."/>
            <person name="Zwiers L.-H."/>
            <person name="Turgeon B."/>
            <person name="Goodwin S."/>
            <person name="Spatafora J."/>
            <person name="Crous P."/>
            <person name="Grigoriev I."/>
        </authorList>
    </citation>
    <scope>NUCLEOTIDE SEQUENCE</scope>
    <source>
        <strain evidence="8">CBS 107.79</strain>
    </source>
</reference>
<dbReference type="PROSITE" id="PS50600">
    <property type="entry name" value="ULP_PROTEASE"/>
    <property type="match status" value="1"/>
</dbReference>
<organism evidence="8 9">
    <name type="scientific">Bimuria novae-zelandiae CBS 107.79</name>
    <dbReference type="NCBI Taxonomy" id="1447943"/>
    <lineage>
        <taxon>Eukaryota</taxon>
        <taxon>Fungi</taxon>
        <taxon>Dikarya</taxon>
        <taxon>Ascomycota</taxon>
        <taxon>Pezizomycotina</taxon>
        <taxon>Dothideomycetes</taxon>
        <taxon>Pleosporomycetidae</taxon>
        <taxon>Pleosporales</taxon>
        <taxon>Massarineae</taxon>
        <taxon>Didymosphaeriaceae</taxon>
        <taxon>Bimuria</taxon>
    </lineage>
</organism>
<evidence type="ECO:0000256" key="2">
    <source>
        <dbReference type="ARBA" id="ARBA00022553"/>
    </source>
</evidence>
<evidence type="ECO:0000313" key="9">
    <source>
        <dbReference type="Proteomes" id="UP000800036"/>
    </source>
</evidence>
<dbReference type="Proteomes" id="UP000800036">
    <property type="component" value="Unassembled WGS sequence"/>
</dbReference>
<dbReference type="EMBL" id="ML976707">
    <property type="protein sequence ID" value="KAF1969610.1"/>
    <property type="molecule type" value="Genomic_DNA"/>
</dbReference>
<feature type="region of interest" description="Disordered" evidence="6">
    <location>
        <begin position="1161"/>
        <end position="1323"/>
    </location>
</feature>
<feature type="region of interest" description="Disordered" evidence="6">
    <location>
        <begin position="708"/>
        <end position="837"/>
    </location>
</feature>
<feature type="compositionally biased region" description="Polar residues" evidence="6">
    <location>
        <begin position="256"/>
        <end position="268"/>
    </location>
</feature>
<dbReference type="OrthoDB" id="442460at2759"/>
<dbReference type="GO" id="GO:0016926">
    <property type="term" value="P:protein desumoylation"/>
    <property type="evidence" value="ECO:0007669"/>
    <property type="project" value="TreeGrafter"/>
</dbReference>
<dbReference type="Gene3D" id="3.40.395.10">
    <property type="entry name" value="Adenoviral Proteinase, Chain A"/>
    <property type="match status" value="1"/>
</dbReference>
<feature type="compositionally biased region" description="Polar residues" evidence="6">
    <location>
        <begin position="135"/>
        <end position="159"/>
    </location>
</feature>
<evidence type="ECO:0000313" key="8">
    <source>
        <dbReference type="EMBL" id="KAF1969610.1"/>
    </source>
</evidence>
<keyword evidence="3" id="KW-0645">Protease</keyword>
<feature type="compositionally biased region" description="Basic residues" evidence="6">
    <location>
        <begin position="1291"/>
        <end position="1302"/>
    </location>
</feature>
<dbReference type="SUPFAM" id="SSF54001">
    <property type="entry name" value="Cysteine proteinases"/>
    <property type="match status" value="1"/>
</dbReference>
<feature type="domain" description="Ubiquitin-like protease family profile" evidence="7">
    <location>
        <begin position="599"/>
        <end position="917"/>
    </location>
</feature>
<dbReference type="PANTHER" id="PTHR46896">
    <property type="entry name" value="SENTRIN-SPECIFIC PROTEASE"/>
    <property type="match status" value="1"/>
</dbReference>
<feature type="region of interest" description="Disordered" evidence="6">
    <location>
        <begin position="1007"/>
        <end position="1138"/>
    </location>
</feature>
<protein>
    <recommendedName>
        <fullName evidence="7">Ubiquitin-like protease family profile domain-containing protein</fullName>
    </recommendedName>
</protein>
<dbReference type="InterPro" id="IPR038765">
    <property type="entry name" value="Papain-like_cys_pep_sf"/>
</dbReference>
<feature type="compositionally biased region" description="Basic and acidic residues" evidence="6">
    <location>
        <begin position="114"/>
        <end position="123"/>
    </location>
</feature>
<feature type="compositionally biased region" description="Basic and acidic residues" evidence="6">
    <location>
        <begin position="1007"/>
        <end position="1025"/>
    </location>
</feature>
<feature type="region of interest" description="Disordered" evidence="6">
    <location>
        <begin position="288"/>
        <end position="312"/>
    </location>
</feature>
<dbReference type="InterPro" id="IPR051947">
    <property type="entry name" value="Sentrin-specific_protease"/>
</dbReference>
<feature type="compositionally biased region" description="Low complexity" evidence="6">
    <location>
        <begin position="728"/>
        <end position="737"/>
    </location>
</feature>
<dbReference type="InterPro" id="IPR003653">
    <property type="entry name" value="Peptidase_C48_C"/>
</dbReference>
<feature type="region of interest" description="Disordered" evidence="6">
    <location>
        <begin position="333"/>
        <end position="356"/>
    </location>
</feature>
<feature type="compositionally biased region" description="Polar residues" evidence="6">
    <location>
        <begin position="1123"/>
        <end position="1138"/>
    </location>
</feature>
<feature type="compositionally biased region" description="Basic and acidic residues" evidence="6">
    <location>
        <begin position="333"/>
        <end position="342"/>
    </location>
</feature>
<evidence type="ECO:0000256" key="6">
    <source>
        <dbReference type="SAM" id="MobiDB-lite"/>
    </source>
</evidence>